<dbReference type="HAMAP" id="MF_01102">
    <property type="entry name" value="MnmC"/>
    <property type="match status" value="1"/>
</dbReference>
<keyword evidence="3 10" id="KW-0285">Flavoprotein</keyword>
<evidence type="ECO:0000313" key="13">
    <source>
        <dbReference type="EMBL" id="TKB49845.1"/>
    </source>
</evidence>
<feature type="region of interest" description="FAD-dependent cmnm(5)s(2)U34 oxidoreductase" evidence="10">
    <location>
        <begin position="287"/>
        <end position="684"/>
    </location>
</feature>
<dbReference type="Proteomes" id="UP000305674">
    <property type="component" value="Unassembled WGS sequence"/>
</dbReference>
<dbReference type="AlphaFoldDB" id="A0A4U1BH92"/>
<feature type="domain" description="MnmC-like methyltransferase" evidence="12">
    <location>
        <begin position="145"/>
        <end position="270"/>
    </location>
</feature>
<dbReference type="InterPro" id="IPR008471">
    <property type="entry name" value="MnmC-like_methylTransf"/>
</dbReference>
<dbReference type="SUPFAM" id="SSF51905">
    <property type="entry name" value="FAD/NAD(P)-binding domain"/>
    <property type="match status" value="1"/>
</dbReference>
<protein>
    <recommendedName>
        <fullName evidence="10">tRNA 5-methylaminomethyl-2-thiouridine biosynthesis bifunctional protein MnmC</fullName>
        <shortName evidence="10">tRNA mnm(5)s(2)U biosynthesis bifunctional protein</shortName>
    </recommendedName>
    <domain>
        <recommendedName>
            <fullName evidence="10">tRNA (mnm(5)s(2)U34)-methyltransferase</fullName>
            <ecNumber evidence="10">2.1.1.61</ecNumber>
        </recommendedName>
    </domain>
    <domain>
        <recommendedName>
            <fullName evidence="10">FAD-dependent cmnm(5)s(2)U34 oxidoreductase</fullName>
            <ecNumber evidence="10">1.5.-.-</ecNumber>
        </recommendedName>
    </domain>
</protein>
<dbReference type="NCBIfam" id="NF002481">
    <property type="entry name" value="PRK01747.1-2"/>
    <property type="match status" value="1"/>
</dbReference>
<keyword evidence="4 10" id="KW-0808">Transferase</keyword>
<keyword evidence="9 10" id="KW-0511">Multifunctional enzyme</keyword>
<dbReference type="OrthoDB" id="9786494at2"/>
<comment type="caution">
    <text evidence="13">The sequence shown here is derived from an EMBL/GenBank/DDBJ whole genome shotgun (WGS) entry which is preliminary data.</text>
</comment>
<proteinExistence type="inferred from homology"/>
<evidence type="ECO:0000256" key="2">
    <source>
        <dbReference type="ARBA" id="ARBA00022603"/>
    </source>
</evidence>
<feature type="domain" description="FAD dependent oxidoreductase" evidence="11">
    <location>
        <begin position="284"/>
        <end position="642"/>
    </location>
</feature>
<comment type="subcellular location">
    <subcellularLocation>
        <location evidence="10">Cytoplasm</location>
    </subcellularLocation>
</comment>
<keyword evidence="14" id="KW-1185">Reference proteome</keyword>
<evidence type="ECO:0000256" key="5">
    <source>
        <dbReference type="ARBA" id="ARBA00022691"/>
    </source>
</evidence>
<dbReference type="PANTHER" id="PTHR13847">
    <property type="entry name" value="SARCOSINE DEHYDROGENASE-RELATED"/>
    <property type="match status" value="1"/>
</dbReference>
<dbReference type="Gene3D" id="3.30.9.10">
    <property type="entry name" value="D-Amino Acid Oxidase, subunit A, domain 2"/>
    <property type="match status" value="1"/>
</dbReference>
<dbReference type="InterPro" id="IPR023032">
    <property type="entry name" value="tRNA_MAMT_biosynth_bifunc_MnmC"/>
</dbReference>
<evidence type="ECO:0000256" key="3">
    <source>
        <dbReference type="ARBA" id="ARBA00022630"/>
    </source>
</evidence>
<dbReference type="Pfam" id="PF01266">
    <property type="entry name" value="DAO"/>
    <property type="match status" value="1"/>
</dbReference>
<dbReference type="GO" id="GO:0016645">
    <property type="term" value="F:oxidoreductase activity, acting on the CH-NH group of donors"/>
    <property type="evidence" value="ECO:0007669"/>
    <property type="project" value="InterPro"/>
</dbReference>
<evidence type="ECO:0000259" key="11">
    <source>
        <dbReference type="Pfam" id="PF01266"/>
    </source>
</evidence>
<organism evidence="13 14">
    <name type="scientific">Ferrimonas sediminicola</name>
    <dbReference type="NCBI Taxonomy" id="2569538"/>
    <lineage>
        <taxon>Bacteria</taxon>
        <taxon>Pseudomonadati</taxon>
        <taxon>Pseudomonadota</taxon>
        <taxon>Gammaproteobacteria</taxon>
        <taxon>Alteromonadales</taxon>
        <taxon>Ferrimonadaceae</taxon>
        <taxon>Ferrimonas</taxon>
    </lineage>
</organism>
<comment type="similarity">
    <text evidence="10">In the N-terminal section; belongs to the methyltransferase superfamily. tRNA (mnm(5)s(2)U34)-methyltransferase family.</text>
</comment>
<dbReference type="InterPro" id="IPR029063">
    <property type="entry name" value="SAM-dependent_MTases_sf"/>
</dbReference>
<dbReference type="NCBIfam" id="NF033855">
    <property type="entry name" value="tRNA_MNMC2"/>
    <property type="match status" value="1"/>
</dbReference>
<evidence type="ECO:0000256" key="9">
    <source>
        <dbReference type="ARBA" id="ARBA00023268"/>
    </source>
</evidence>
<evidence type="ECO:0000259" key="12">
    <source>
        <dbReference type="Pfam" id="PF05430"/>
    </source>
</evidence>
<name>A0A4U1BH92_9GAMM</name>
<dbReference type="PANTHER" id="PTHR13847:SF283">
    <property type="entry name" value="TRNA 5-METHYLAMINOMETHYL-2-THIOURIDINE BIOSYNTHESIS BIFUNCTIONAL PROTEIN MNMC"/>
    <property type="match status" value="1"/>
</dbReference>
<dbReference type="InterPro" id="IPR017610">
    <property type="entry name" value="tRNA_S-uridine_synth_MnmC_C"/>
</dbReference>
<sequence length="684" mass="75425">MLACFTGETGRLSPLGVRIASQIATASTPVRSISHAKLDWRDSDTPVSIEFDDVYFSTVDGIDETRYVFLQHNGFPERFTEHPRNTLVVAETGFGTGLNLMVLWHAFREFRRRHPDAPCKRLHFVTMEKYPVTEADLAKAHRHWPEFAEQCRQLKSAYPMPIPGCHRMEFDQGQVVVDLWLGDVNQCLEQMYAPEEGLVDVWFLDGFTPSRNPKMWQEQLYEQMARLSHRNASYATFTAAGHVRRGLEKHGFTVTKDQGYGVKREMISGHFTPDRPQASRPDEVAVVGAGIAAAHTALSLVQRGIAVTLYGQDAGPADGASGNRQGALYPLMNLAEDGLSALYQQGFLLARQRLSRLVENGHSVDHDWCGVLQLSQSPKDAEKLERIGAAGFPCELVHRVDRDAASHIADLPLDRGGLFFPYGGWLAPEQLVLALLAQAQATGLLTCHWHHRLQGLQRAQAHWQLEFDQSTARHQQLVICMGHASADLAQSAPLPLQPVRGQISAPESSGDLSRLKTVLCADGYLVPALAGRLTCGASFVKNSRDSQWRSEDVEEIGGRMANSFAGSDWLAQLALDDSGRAAIRGSVRDHFPLMGPITDWSRVAADPRVWRDAPLPNQPGLHLVAGLGSRGLCSGALMAESAVSLICAEPLPLTQGLLQRLLPGRFWQRRINKGHPPVDQGQAD</sequence>
<dbReference type="InterPro" id="IPR047785">
    <property type="entry name" value="tRNA_MNMC2"/>
</dbReference>
<dbReference type="Gene3D" id="3.40.50.150">
    <property type="entry name" value="Vaccinia Virus protein VP39"/>
    <property type="match status" value="1"/>
</dbReference>
<dbReference type="GO" id="GO:0050660">
    <property type="term" value="F:flavin adenine dinucleotide binding"/>
    <property type="evidence" value="ECO:0007669"/>
    <property type="project" value="UniProtKB-UniRule"/>
</dbReference>
<dbReference type="Pfam" id="PF05430">
    <property type="entry name" value="Methyltransf_30"/>
    <property type="match status" value="1"/>
</dbReference>
<accession>A0A4U1BH92</accession>
<dbReference type="InterPro" id="IPR036188">
    <property type="entry name" value="FAD/NAD-bd_sf"/>
</dbReference>
<comment type="cofactor">
    <cofactor evidence="10">
        <name>FAD</name>
        <dbReference type="ChEBI" id="CHEBI:57692"/>
    </cofactor>
</comment>
<evidence type="ECO:0000256" key="6">
    <source>
        <dbReference type="ARBA" id="ARBA00022694"/>
    </source>
</evidence>
<keyword evidence="8 10" id="KW-0560">Oxidoreductase</keyword>
<gene>
    <name evidence="10 13" type="primary">mnmC</name>
    <name evidence="13" type="ORF">FCL40_06720</name>
</gene>
<evidence type="ECO:0000256" key="8">
    <source>
        <dbReference type="ARBA" id="ARBA00023002"/>
    </source>
</evidence>
<dbReference type="Gene3D" id="3.50.50.60">
    <property type="entry name" value="FAD/NAD(P)-binding domain"/>
    <property type="match status" value="1"/>
</dbReference>
<evidence type="ECO:0000256" key="4">
    <source>
        <dbReference type="ARBA" id="ARBA00022679"/>
    </source>
</evidence>
<dbReference type="GO" id="GO:0002098">
    <property type="term" value="P:tRNA wobble uridine modification"/>
    <property type="evidence" value="ECO:0007669"/>
    <property type="project" value="TreeGrafter"/>
</dbReference>
<comment type="catalytic activity">
    <reaction evidence="10">
        <text>5-aminomethyl-2-thiouridine(34) in tRNA + S-adenosyl-L-methionine = 5-methylaminomethyl-2-thiouridine(34) in tRNA + S-adenosyl-L-homocysteine + H(+)</text>
        <dbReference type="Rhea" id="RHEA:19569"/>
        <dbReference type="Rhea" id="RHEA-COMP:10195"/>
        <dbReference type="Rhea" id="RHEA-COMP:10197"/>
        <dbReference type="ChEBI" id="CHEBI:15378"/>
        <dbReference type="ChEBI" id="CHEBI:57856"/>
        <dbReference type="ChEBI" id="CHEBI:59789"/>
        <dbReference type="ChEBI" id="CHEBI:74454"/>
        <dbReference type="ChEBI" id="CHEBI:74455"/>
        <dbReference type="EC" id="2.1.1.61"/>
    </reaction>
</comment>
<feature type="region of interest" description="tRNA (mnm(5)s(2)U34)-methyltransferase" evidence="10">
    <location>
        <begin position="1"/>
        <end position="272"/>
    </location>
</feature>
<comment type="function">
    <text evidence="10">Catalyzes the last two steps in the biosynthesis of 5-methylaminomethyl-2-thiouridine (mnm(5)s(2)U) at the wobble position (U34) in tRNA. Catalyzes the FAD-dependent demodification of cmnm(5)s(2)U34 to nm(5)s(2)U34, followed by the transfer of a methyl group from S-adenosyl-L-methionine to nm(5)s(2)U34, to form mnm(5)s(2)U34.</text>
</comment>
<evidence type="ECO:0000256" key="10">
    <source>
        <dbReference type="HAMAP-Rule" id="MF_01102"/>
    </source>
</evidence>
<dbReference type="InterPro" id="IPR006076">
    <property type="entry name" value="FAD-dep_OxRdtase"/>
</dbReference>
<comment type="similarity">
    <text evidence="10">In the C-terminal section; belongs to the DAO family.</text>
</comment>
<dbReference type="EMBL" id="SWCI01000003">
    <property type="protein sequence ID" value="TKB49845.1"/>
    <property type="molecule type" value="Genomic_DNA"/>
</dbReference>
<dbReference type="GO" id="GO:0032259">
    <property type="term" value="P:methylation"/>
    <property type="evidence" value="ECO:0007669"/>
    <property type="project" value="UniProtKB-KW"/>
</dbReference>
<dbReference type="EC" id="2.1.1.61" evidence="10"/>
<keyword evidence="5 10" id="KW-0949">S-adenosyl-L-methionine</keyword>
<dbReference type="GO" id="GO:0004808">
    <property type="term" value="F:tRNA (5-methylaminomethyl-2-thiouridylate)(34)-methyltransferase activity"/>
    <property type="evidence" value="ECO:0007669"/>
    <property type="project" value="UniProtKB-EC"/>
</dbReference>
<evidence type="ECO:0000256" key="7">
    <source>
        <dbReference type="ARBA" id="ARBA00022827"/>
    </source>
</evidence>
<keyword evidence="2 10" id="KW-0489">Methyltransferase</keyword>
<evidence type="ECO:0000256" key="1">
    <source>
        <dbReference type="ARBA" id="ARBA00022490"/>
    </source>
</evidence>
<evidence type="ECO:0000313" key="14">
    <source>
        <dbReference type="Proteomes" id="UP000305674"/>
    </source>
</evidence>
<reference evidence="13 14" key="1">
    <citation type="submission" date="2019-04" db="EMBL/GenBank/DDBJ databases">
        <authorList>
            <person name="Hwang J.C."/>
        </authorList>
    </citation>
    <scope>NUCLEOTIDE SEQUENCE [LARGE SCALE GENOMIC DNA]</scope>
    <source>
        <strain evidence="13 14">IMCC35001</strain>
    </source>
</reference>
<dbReference type="EC" id="1.5.-.-" evidence="10"/>
<dbReference type="GO" id="GO:0005737">
    <property type="term" value="C:cytoplasm"/>
    <property type="evidence" value="ECO:0007669"/>
    <property type="project" value="UniProtKB-SubCell"/>
</dbReference>
<dbReference type="NCBIfam" id="TIGR03197">
    <property type="entry name" value="MnmC_Cterm"/>
    <property type="match status" value="1"/>
</dbReference>
<keyword evidence="7 10" id="KW-0274">FAD</keyword>
<keyword evidence="1 10" id="KW-0963">Cytoplasm</keyword>
<keyword evidence="6 10" id="KW-0819">tRNA processing</keyword>